<evidence type="ECO:0000313" key="2">
    <source>
        <dbReference type="EMBL" id="MDH1336859.1"/>
    </source>
</evidence>
<dbReference type="EMBL" id="JAOCEK010000027">
    <property type="protein sequence ID" value="MDH1336859.1"/>
    <property type="molecule type" value="Genomic_DNA"/>
</dbReference>
<accession>A0AA42TW70</accession>
<dbReference type="RefSeq" id="WP_280009334.1">
    <property type="nucleotide sequence ID" value="NZ_JAOCEK010000027.1"/>
</dbReference>
<feature type="transmembrane region" description="Helical" evidence="1">
    <location>
        <begin position="39"/>
        <end position="56"/>
    </location>
</feature>
<dbReference type="AlphaFoldDB" id="A0AA42TW70"/>
<evidence type="ECO:0000256" key="1">
    <source>
        <dbReference type="SAM" id="Phobius"/>
    </source>
</evidence>
<name>A0AA42TW70_9BURK</name>
<comment type="caution">
    <text evidence="2">The sequence shown here is derived from an EMBL/GenBank/DDBJ whole genome shotgun (WGS) entry which is preliminary data.</text>
</comment>
<organism evidence="2 3">
    <name type="scientific">Comamonas thiooxydans</name>
    <dbReference type="NCBI Taxonomy" id="363952"/>
    <lineage>
        <taxon>Bacteria</taxon>
        <taxon>Pseudomonadati</taxon>
        <taxon>Pseudomonadota</taxon>
        <taxon>Betaproteobacteria</taxon>
        <taxon>Burkholderiales</taxon>
        <taxon>Comamonadaceae</taxon>
        <taxon>Comamonas</taxon>
    </lineage>
</organism>
<gene>
    <name evidence="2" type="ORF">N5D63_22165</name>
</gene>
<evidence type="ECO:0000313" key="3">
    <source>
        <dbReference type="Proteomes" id="UP001161065"/>
    </source>
</evidence>
<keyword evidence="1" id="KW-1133">Transmembrane helix</keyword>
<sequence length="176" mass="18474">MLKRIHQNKFLIATVLFAALAFFFLYRLCSGPANMSDMAGLVVCCAFFGWAALKDLERKLNGRSEPKMGSTQGSGLVGVQRDCRNDLEHSLVHALAPHLVNTKSAAELGAFIRDVANSIQGRGCQVPSAVCTCGPNAGCTNCPAGGSQSLQAAQDGLSQSATRTAEAWAGVLGKTS</sequence>
<keyword evidence="1" id="KW-0812">Transmembrane</keyword>
<protein>
    <submittedName>
        <fullName evidence="2">Uncharacterized protein</fullName>
    </submittedName>
</protein>
<dbReference type="Proteomes" id="UP001161065">
    <property type="component" value="Unassembled WGS sequence"/>
</dbReference>
<keyword evidence="1" id="KW-0472">Membrane</keyword>
<reference evidence="2" key="1">
    <citation type="submission" date="2022-09" db="EMBL/GenBank/DDBJ databases">
        <title>Intensive care unit water sources are persistently colonized with multi-drug resistant bacteria and are the site of extensive horizontal gene transfer of antibiotic resistance genes.</title>
        <authorList>
            <person name="Diorio-Toth L."/>
        </authorList>
    </citation>
    <scope>NUCLEOTIDE SEQUENCE</scope>
    <source>
        <strain evidence="2">GD03832</strain>
    </source>
</reference>
<proteinExistence type="predicted"/>